<dbReference type="Proteomes" id="UP000324298">
    <property type="component" value="Unassembled WGS sequence"/>
</dbReference>
<evidence type="ECO:0000256" key="3">
    <source>
        <dbReference type="SAM" id="SignalP"/>
    </source>
</evidence>
<feature type="repeat" description="NHL" evidence="2">
    <location>
        <begin position="254"/>
        <end position="297"/>
    </location>
</feature>
<dbReference type="InterPro" id="IPR001258">
    <property type="entry name" value="NHL_repeat"/>
</dbReference>
<feature type="repeat" description="NHL" evidence="2">
    <location>
        <begin position="126"/>
        <end position="160"/>
    </location>
</feature>
<dbReference type="AlphaFoldDB" id="A0A5A9XDS7"/>
<feature type="chain" id="PRO_5022849209" description="NHL repeat-containing protein" evidence="3">
    <location>
        <begin position="28"/>
        <end position="383"/>
    </location>
</feature>
<dbReference type="EMBL" id="SRSD01000006">
    <property type="protein sequence ID" value="KAA0891332.1"/>
    <property type="molecule type" value="Genomic_DNA"/>
</dbReference>
<keyword evidence="1" id="KW-0677">Repeat</keyword>
<gene>
    <name evidence="4" type="ORF">ET418_11145</name>
</gene>
<evidence type="ECO:0000256" key="1">
    <source>
        <dbReference type="ARBA" id="ARBA00022737"/>
    </source>
</evidence>
<keyword evidence="3" id="KW-0732">Signal</keyword>
<dbReference type="InterPro" id="IPR011042">
    <property type="entry name" value="6-blade_b-propeller_TolB-like"/>
</dbReference>
<proteinExistence type="predicted"/>
<dbReference type="OrthoDB" id="9774579at2"/>
<evidence type="ECO:0000313" key="4">
    <source>
        <dbReference type="EMBL" id="KAA0891332.1"/>
    </source>
</evidence>
<dbReference type="Pfam" id="PF01436">
    <property type="entry name" value="NHL"/>
    <property type="match status" value="1"/>
</dbReference>
<dbReference type="PANTHER" id="PTHR24104:SF25">
    <property type="entry name" value="PROTEIN LIN-41"/>
    <property type="match status" value="1"/>
</dbReference>
<feature type="signal peptide" evidence="3">
    <location>
        <begin position="1"/>
        <end position="27"/>
    </location>
</feature>
<comment type="caution">
    <text evidence="4">The sequence shown here is derived from an EMBL/GenBank/DDBJ whole genome shotgun (WGS) entry which is preliminary data.</text>
</comment>
<dbReference type="PANTHER" id="PTHR24104">
    <property type="entry name" value="E3 UBIQUITIN-PROTEIN LIGASE NHLRC1-RELATED"/>
    <property type="match status" value="1"/>
</dbReference>
<organism evidence="4 5">
    <name type="scientific">Oryzomonas rubra</name>
    <dbReference type="NCBI Taxonomy" id="2509454"/>
    <lineage>
        <taxon>Bacteria</taxon>
        <taxon>Pseudomonadati</taxon>
        <taxon>Thermodesulfobacteriota</taxon>
        <taxon>Desulfuromonadia</taxon>
        <taxon>Geobacterales</taxon>
        <taxon>Geobacteraceae</taxon>
        <taxon>Oryzomonas</taxon>
    </lineage>
</organism>
<dbReference type="GO" id="GO:0008270">
    <property type="term" value="F:zinc ion binding"/>
    <property type="evidence" value="ECO:0007669"/>
    <property type="project" value="UniProtKB-KW"/>
</dbReference>
<accession>A0A5A9XDS7</accession>
<dbReference type="RefSeq" id="WP_149307695.1">
    <property type="nucleotide sequence ID" value="NZ_SRSD01000006.1"/>
</dbReference>
<evidence type="ECO:0000313" key="5">
    <source>
        <dbReference type="Proteomes" id="UP000324298"/>
    </source>
</evidence>
<protein>
    <recommendedName>
        <fullName evidence="6">NHL repeat-containing protein</fullName>
    </recommendedName>
</protein>
<evidence type="ECO:0000256" key="2">
    <source>
        <dbReference type="PROSITE-ProRule" id="PRU00504"/>
    </source>
</evidence>
<sequence>MKIIRFAKLRKSIGVSLFGMAFAFCLAGCAGKAAPPGTVFFPPPPNKPKVQFLTSIADSTDVEGKQGGFSLVVTGKEGEQSIRSISKAYGVAVSKGKIYVCDTSGGQLVIIDPVNKKFDYLKGNYGDGKLKKPVNVALDDDGNIYVVDTMRKEVLVYDSMGNYSKSFGKELEKAKPVDIVAYKNRLYLLDIFQGDIKVLDRRTGRLLTTIGKDEGSSKGLRMPVNFTIDKAGFMYVTNAGNGKVIKLDLDGHILGSFGKLGDGFGDFTRPKGVAVDDAGLIYVADGGHQNVQLFSFVDNKSRLLMFFGDPGLPVGSMNLPAGIAVSKDNLAYFQKFAAPDFELEQIIYVINQYGPAKLAIYGLGKMKGDTTEMVAPALADKSK</sequence>
<evidence type="ECO:0008006" key="6">
    <source>
        <dbReference type="Google" id="ProtNLM"/>
    </source>
</evidence>
<reference evidence="4 5" key="1">
    <citation type="submission" date="2019-04" db="EMBL/GenBank/DDBJ databases">
        <title>Geobacter ruber sp. nov., ferric-reducing bacteria isolated from paddy soil.</title>
        <authorList>
            <person name="Xu Z."/>
            <person name="Masuda Y."/>
            <person name="Itoh H."/>
            <person name="Senoo K."/>
        </authorList>
    </citation>
    <scope>NUCLEOTIDE SEQUENCE [LARGE SCALE GENOMIC DNA]</scope>
    <source>
        <strain evidence="4 5">Red88</strain>
    </source>
</reference>
<dbReference type="PROSITE" id="PS51125">
    <property type="entry name" value="NHL"/>
    <property type="match status" value="2"/>
</dbReference>
<keyword evidence="5" id="KW-1185">Reference proteome</keyword>
<name>A0A5A9XDS7_9BACT</name>
<dbReference type="Gene3D" id="2.120.10.30">
    <property type="entry name" value="TolB, C-terminal domain"/>
    <property type="match status" value="2"/>
</dbReference>
<dbReference type="InterPro" id="IPR050952">
    <property type="entry name" value="TRIM-NHL_E3_ligases"/>
</dbReference>
<dbReference type="SUPFAM" id="SSF101898">
    <property type="entry name" value="NHL repeat"/>
    <property type="match status" value="1"/>
</dbReference>